<dbReference type="RefSeq" id="WP_048694030.1">
    <property type="nucleotide sequence ID" value="NZ_HG764815.1"/>
</dbReference>
<feature type="compositionally biased region" description="Low complexity" evidence="1">
    <location>
        <begin position="105"/>
        <end position="118"/>
    </location>
</feature>
<dbReference type="STRING" id="1193182.BN11_220003"/>
<evidence type="ECO:0000313" key="4">
    <source>
        <dbReference type="Proteomes" id="UP000035763"/>
    </source>
</evidence>
<sequence length="132" mass="13684">MDSGAPVQLAPTGRLRAAINLGNPVMAQGTPDIPRGVTVYLARHIAAALGVPVAFECVRAAKDSFGLLVDGRVDIAFVAIEPARAEKVAFTVPYSWSAAPRASMSSSATAWRPGPGCASRRRSGSRAIPARG</sequence>
<protein>
    <recommendedName>
        <fullName evidence="2">Solute-binding protein family 3/N-terminal domain-containing protein</fullName>
    </recommendedName>
</protein>
<evidence type="ECO:0000313" key="3">
    <source>
        <dbReference type="EMBL" id="CCH72966.1"/>
    </source>
</evidence>
<comment type="caution">
    <text evidence="3">The sequence shown here is derived from an EMBL/GenBank/DDBJ whole genome shotgun (WGS) entry which is preliminary data.</text>
</comment>
<keyword evidence="4" id="KW-1185">Reference proteome</keyword>
<reference evidence="3 4" key="1">
    <citation type="journal article" date="2013" name="ISME J.">
        <title>A metabolic model for members of the genus Tetrasphaera involved in enhanced biological phosphorus removal.</title>
        <authorList>
            <person name="Kristiansen R."/>
            <person name="Nguyen H.T.T."/>
            <person name="Saunders A.M."/>
            <person name="Nielsen J.L."/>
            <person name="Wimmer R."/>
            <person name="Le V.Q."/>
            <person name="McIlroy S.J."/>
            <person name="Petrovski S."/>
            <person name="Seviour R.J."/>
            <person name="Calteau A."/>
            <person name="Nielsen K.L."/>
            <person name="Nielsen P.H."/>
        </authorList>
    </citation>
    <scope>NUCLEOTIDE SEQUENCE [LARGE SCALE GENOMIC DNA]</scope>
    <source>
        <strain evidence="3 4">Ben110</strain>
    </source>
</reference>
<dbReference type="Gene3D" id="3.40.190.10">
    <property type="entry name" value="Periplasmic binding protein-like II"/>
    <property type="match status" value="1"/>
</dbReference>
<name>W6JW86_9MICO</name>
<dbReference type="AlphaFoldDB" id="W6JW86"/>
<dbReference type="InterPro" id="IPR001638">
    <property type="entry name" value="Solute-binding_3/MltF_N"/>
</dbReference>
<feature type="region of interest" description="Disordered" evidence="1">
    <location>
        <begin position="105"/>
        <end position="132"/>
    </location>
</feature>
<evidence type="ECO:0000256" key="1">
    <source>
        <dbReference type="SAM" id="MobiDB-lite"/>
    </source>
</evidence>
<evidence type="ECO:0000259" key="2">
    <source>
        <dbReference type="Pfam" id="PF00497"/>
    </source>
</evidence>
<dbReference type="Proteomes" id="UP000035763">
    <property type="component" value="Unassembled WGS sequence"/>
</dbReference>
<organism evidence="3 4">
    <name type="scientific">Nostocoides australiense Ben110</name>
    <dbReference type="NCBI Taxonomy" id="1193182"/>
    <lineage>
        <taxon>Bacteria</taxon>
        <taxon>Bacillati</taxon>
        <taxon>Actinomycetota</taxon>
        <taxon>Actinomycetes</taxon>
        <taxon>Micrococcales</taxon>
        <taxon>Intrasporangiaceae</taxon>
        <taxon>Nostocoides</taxon>
    </lineage>
</organism>
<accession>W6JW86</accession>
<dbReference type="Pfam" id="PF00497">
    <property type="entry name" value="SBP_bac_3"/>
    <property type="match status" value="1"/>
</dbReference>
<dbReference type="SUPFAM" id="SSF53850">
    <property type="entry name" value="Periplasmic binding protein-like II"/>
    <property type="match status" value="1"/>
</dbReference>
<feature type="domain" description="Solute-binding protein family 3/N-terminal" evidence="2">
    <location>
        <begin position="24"/>
        <end position="97"/>
    </location>
</feature>
<gene>
    <name evidence="3" type="ORF">BN11_220003</name>
</gene>
<proteinExistence type="predicted"/>
<dbReference type="EMBL" id="CAJA01000135">
    <property type="protein sequence ID" value="CCH72966.1"/>
    <property type="molecule type" value="Genomic_DNA"/>
</dbReference>